<sequence>MKFEVILAGFGGQGILFAGNLLAQAGMEAGLRVTFLPVYGPEMRGGTCNCTVVLSDREIASPVVTRPKALVIMNLPSFEKFVPRLKPRGLAVVNENLVPRERAAGFPGRRFLFLPADDLAEEEGAPGLANMAALGALVAATRVVPPEKVLSGLESLLPEHRRHLLEANRRVFKRGYEFALRNSATASER</sequence>
<keyword evidence="1" id="KW-0560">Oxidoreductase</keyword>
<dbReference type="AlphaFoldDB" id="A0A7C3CH37"/>
<evidence type="ECO:0000313" key="3">
    <source>
        <dbReference type="EMBL" id="HFC98687.1"/>
    </source>
</evidence>
<dbReference type="SUPFAM" id="SSF53323">
    <property type="entry name" value="Pyruvate-ferredoxin oxidoreductase, PFOR, domain III"/>
    <property type="match status" value="1"/>
</dbReference>
<proteinExistence type="predicted"/>
<comment type="caution">
    <text evidence="3">The sequence shown here is derived from an EMBL/GenBank/DDBJ whole genome shotgun (WGS) entry which is preliminary data.</text>
</comment>
<dbReference type="InterPro" id="IPR052554">
    <property type="entry name" value="2-oxoglutarate_synth_KorC"/>
</dbReference>
<dbReference type="GO" id="GO:0016903">
    <property type="term" value="F:oxidoreductase activity, acting on the aldehyde or oxo group of donors"/>
    <property type="evidence" value="ECO:0007669"/>
    <property type="project" value="InterPro"/>
</dbReference>
<dbReference type="PANTHER" id="PTHR42730">
    <property type="entry name" value="2-OXOGLUTARATE SYNTHASE SUBUNIT KORC"/>
    <property type="match status" value="1"/>
</dbReference>
<feature type="domain" description="Pyruvate/ketoisovalerate oxidoreductase catalytic" evidence="2">
    <location>
        <begin position="11"/>
        <end position="177"/>
    </location>
</feature>
<gene>
    <name evidence="3" type="ORF">ENJ40_09590</name>
</gene>
<name>A0A7C3CH37_9BACT</name>
<dbReference type="Pfam" id="PF01558">
    <property type="entry name" value="POR"/>
    <property type="match status" value="1"/>
</dbReference>
<dbReference type="Gene3D" id="3.40.920.10">
    <property type="entry name" value="Pyruvate-ferredoxin oxidoreductase, PFOR, domain III"/>
    <property type="match status" value="1"/>
</dbReference>
<dbReference type="Proteomes" id="UP000886043">
    <property type="component" value="Unassembled WGS sequence"/>
</dbReference>
<accession>A0A7C3CH37</accession>
<dbReference type="InterPro" id="IPR002869">
    <property type="entry name" value="Pyrv_flavodox_OxRed_cen"/>
</dbReference>
<dbReference type="EMBL" id="DRMH01000132">
    <property type="protein sequence ID" value="HFC98687.1"/>
    <property type="molecule type" value="Genomic_DNA"/>
</dbReference>
<dbReference type="InterPro" id="IPR019752">
    <property type="entry name" value="Pyrv/ketoisovalerate_OxRed_cat"/>
</dbReference>
<evidence type="ECO:0000259" key="2">
    <source>
        <dbReference type="Pfam" id="PF01558"/>
    </source>
</evidence>
<evidence type="ECO:0000256" key="1">
    <source>
        <dbReference type="ARBA" id="ARBA00023002"/>
    </source>
</evidence>
<reference evidence="3" key="1">
    <citation type="journal article" date="2020" name="mSystems">
        <title>Genome- and Community-Level Interaction Insights into Carbon Utilization and Element Cycling Functions of Hydrothermarchaeota in Hydrothermal Sediment.</title>
        <authorList>
            <person name="Zhou Z."/>
            <person name="Liu Y."/>
            <person name="Xu W."/>
            <person name="Pan J."/>
            <person name="Luo Z.H."/>
            <person name="Li M."/>
        </authorList>
    </citation>
    <scope>NUCLEOTIDE SEQUENCE [LARGE SCALE GENOMIC DNA]</scope>
    <source>
        <strain evidence="3">HyVt-483</strain>
    </source>
</reference>
<dbReference type="PANTHER" id="PTHR42730:SF1">
    <property type="entry name" value="2-OXOGLUTARATE SYNTHASE SUBUNIT KORC"/>
    <property type="match status" value="1"/>
</dbReference>
<organism evidence="3">
    <name type="scientific">Thermosulfurimonas dismutans</name>
    <dbReference type="NCBI Taxonomy" id="999894"/>
    <lineage>
        <taxon>Bacteria</taxon>
        <taxon>Pseudomonadati</taxon>
        <taxon>Thermodesulfobacteriota</taxon>
        <taxon>Thermodesulfobacteria</taxon>
        <taxon>Thermodesulfobacteriales</taxon>
        <taxon>Thermodesulfobacteriaceae</taxon>
        <taxon>Thermosulfurimonas</taxon>
    </lineage>
</organism>
<protein>
    <submittedName>
        <fullName evidence="3">2-oxoacid:ferredoxin oxidoreductase subunit gamma</fullName>
    </submittedName>
</protein>